<name>A0A6S6TG36_9BACT</name>
<gene>
    <name evidence="1" type="ORF">HELGO_WM6232</name>
</gene>
<protein>
    <recommendedName>
        <fullName evidence="2">Lipoprotein</fullName>
    </recommendedName>
</protein>
<dbReference type="PROSITE" id="PS51257">
    <property type="entry name" value="PROKAR_LIPOPROTEIN"/>
    <property type="match status" value="1"/>
</dbReference>
<evidence type="ECO:0008006" key="2">
    <source>
        <dbReference type="Google" id="ProtNLM"/>
    </source>
</evidence>
<dbReference type="EMBL" id="CACVAP010000074">
    <property type="protein sequence ID" value="CAA6813857.1"/>
    <property type="molecule type" value="Genomic_DNA"/>
</dbReference>
<accession>A0A6S6TG36</accession>
<proteinExistence type="predicted"/>
<dbReference type="AlphaFoldDB" id="A0A6S6TG36"/>
<evidence type="ECO:0000313" key="1">
    <source>
        <dbReference type="EMBL" id="CAA6813857.1"/>
    </source>
</evidence>
<sequence length="122" mass="13984">MKLMPFSQLLIALTLMGCAKDSTYNYSSAFSLKQNSMCIREAKEGIQQIMPSKKLFIGESLFKSTAKFRLSTQTNIESPLAEKQIIKEFTLLKENKKCYIAEIEFLQIVDKKEISCSCFNIY</sequence>
<organism evidence="1">
    <name type="scientific">uncultured Sulfurovum sp</name>
    <dbReference type="NCBI Taxonomy" id="269237"/>
    <lineage>
        <taxon>Bacteria</taxon>
        <taxon>Pseudomonadati</taxon>
        <taxon>Campylobacterota</taxon>
        <taxon>Epsilonproteobacteria</taxon>
        <taxon>Campylobacterales</taxon>
        <taxon>Sulfurovaceae</taxon>
        <taxon>Sulfurovum</taxon>
        <taxon>environmental samples</taxon>
    </lineage>
</organism>
<reference evidence="1" key="1">
    <citation type="submission" date="2020-01" db="EMBL/GenBank/DDBJ databases">
        <authorList>
            <person name="Meier V. D."/>
            <person name="Meier V D."/>
        </authorList>
    </citation>
    <scope>NUCLEOTIDE SEQUENCE</scope>
    <source>
        <strain evidence="1">HLG_WM_MAG_06</strain>
    </source>
</reference>